<dbReference type="AlphaFoldDB" id="A0A856MDW3"/>
<dbReference type="KEGG" id="bsen:DP114_11815"/>
<keyword evidence="2" id="KW-1185">Reference proteome</keyword>
<sequence>MLFALLWEKVKGEKEKTQPFPFPDNYQEIYLLLRWLGRIAFEQCALFALNQTLSLERLYIIPKSYLLKKILYLR</sequence>
<organism evidence="1 2">
    <name type="scientific">Brasilonema sennae CENA114</name>
    <dbReference type="NCBI Taxonomy" id="415709"/>
    <lineage>
        <taxon>Bacteria</taxon>
        <taxon>Bacillati</taxon>
        <taxon>Cyanobacteriota</taxon>
        <taxon>Cyanophyceae</taxon>
        <taxon>Nostocales</taxon>
        <taxon>Scytonemataceae</taxon>
        <taxon>Brasilonema</taxon>
        <taxon>Bromeliae group (in: Brasilonema)</taxon>
    </lineage>
</organism>
<protein>
    <submittedName>
        <fullName evidence="1">Uncharacterized protein</fullName>
    </submittedName>
</protein>
<dbReference type="EMBL" id="CP030118">
    <property type="protein sequence ID" value="QDL08490.1"/>
    <property type="molecule type" value="Genomic_DNA"/>
</dbReference>
<evidence type="ECO:0000313" key="2">
    <source>
        <dbReference type="Proteomes" id="UP000503129"/>
    </source>
</evidence>
<dbReference type="Proteomes" id="UP000503129">
    <property type="component" value="Chromosome"/>
</dbReference>
<gene>
    <name evidence="1" type="ORF">DP114_11815</name>
</gene>
<proteinExistence type="predicted"/>
<accession>A0A856MDW3</accession>
<reference evidence="1 2" key="1">
    <citation type="submission" date="2018-06" db="EMBL/GenBank/DDBJ databases">
        <title>Comparative genomics of Brasilonema spp. strains.</title>
        <authorList>
            <person name="Alvarenga D.O."/>
            <person name="Fiore M.F."/>
            <person name="Varani A.M."/>
        </authorList>
    </citation>
    <scope>NUCLEOTIDE SEQUENCE [LARGE SCALE GENOMIC DNA]</scope>
    <source>
        <strain evidence="1 2">CENA114</strain>
    </source>
</reference>
<evidence type="ECO:0000313" key="1">
    <source>
        <dbReference type="EMBL" id="QDL08490.1"/>
    </source>
</evidence>
<name>A0A856MDW3_9CYAN</name>